<evidence type="ECO:0000313" key="2">
    <source>
        <dbReference type="Proteomes" id="UP000050280"/>
    </source>
</evidence>
<dbReference type="InterPro" id="IPR013783">
    <property type="entry name" value="Ig-like_fold"/>
</dbReference>
<dbReference type="AlphaFoldDB" id="A0A0P7AWE8"/>
<protein>
    <submittedName>
        <fullName evidence="1">Fibronectin type-III repeats protein</fullName>
    </submittedName>
</protein>
<name>A0A0P7AWE8_9FLAO</name>
<evidence type="ECO:0000313" key="1">
    <source>
        <dbReference type="EMBL" id="KPM32318.1"/>
    </source>
</evidence>
<dbReference type="SUPFAM" id="SSF49265">
    <property type="entry name" value="Fibronectin type III"/>
    <property type="match status" value="1"/>
</dbReference>
<dbReference type="PROSITE" id="PS51257">
    <property type="entry name" value="PROKAR_LIPOPROTEIN"/>
    <property type="match status" value="1"/>
</dbReference>
<dbReference type="Proteomes" id="UP000050280">
    <property type="component" value="Unassembled WGS sequence"/>
</dbReference>
<reference evidence="1 2" key="1">
    <citation type="submission" date="2015-09" db="EMBL/GenBank/DDBJ databases">
        <title>Genome sequence of the marine flavobacterium Croceitalea dokdonensis DOKDO 023 that contains proton- and sodium-pumping rhodopsins.</title>
        <authorList>
            <person name="Kwon S.-K."/>
            <person name="Lee H.K."/>
            <person name="Kwak M.-J."/>
            <person name="Kim J.F."/>
        </authorList>
    </citation>
    <scope>NUCLEOTIDE SEQUENCE [LARGE SCALE GENOMIC DNA]</scope>
    <source>
        <strain evidence="1 2">DOKDO 023</strain>
    </source>
</reference>
<sequence>MKKLALLMSLLVLLSCGKDDGPPPGPSKANLLFPIENSECTTGVEVGQNKSRVTFEWEAAANTDIYTLNVLNLVTNIPQEISTAQTAIALEIEKGTPFSWSVRTQNEETEEIITSDVWLFYNAGAQTSYAPFPARILSPESGTTLQASAENTVMLRWQGADVEDDITEYRLYFGETNPPTVTVATLASNEEEFMVDVNPGTVYFWKIISLDAKGNTSDSGVFDFKVL</sequence>
<dbReference type="STRING" id="1300341.I595_1970"/>
<dbReference type="RefSeq" id="WP_054559066.1">
    <property type="nucleotide sequence ID" value="NZ_LDJX01000003.1"/>
</dbReference>
<dbReference type="EMBL" id="LDJX01000003">
    <property type="protein sequence ID" value="KPM32318.1"/>
    <property type="molecule type" value="Genomic_DNA"/>
</dbReference>
<accession>A0A0P7AWE8</accession>
<dbReference type="Gene3D" id="2.60.40.10">
    <property type="entry name" value="Immunoglobulins"/>
    <property type="match status" value="1"/>
</dbReference>
<gene>
    <name evidence="1" type="ORF">I595_1970</name>
</gene>
<organism evidence="1 2">
    <name type="scientific">Croceitalea dokdonensis DOKDO 023</name>
    <dbReference type="NCBI Taxonomy" id="1300341"/>
    <lineage>
        <taxon>Bacteria</taxon>
        <taxon>Pseudomonadati</taxon>
        <taxon>Bacteroidota</taxon>
        <taxon>Flavobacteriia</taxon>
        <taxon>Flavobacteriales</taxon>
        <taxon>Flavobacteriaceae</taxon>
        <taxon>Croceitalea</taxon>
    </lineage>
</organism>
<keyword evidence="2" id="KW-1185">Reference proteome</keyword>
<dbReference type="OrthoDB" id="789771at2"/>
<proteinExistence type="predicted"/>
<dbReference type="InterPro" id="IPR036116">
    <property type="entry name" value="FN3_sf"/>
</dbReference>
<comment type="caution">
    <text evidence="1">The sequence shown here is derived from an EMBL/GenBank/DDBJ whole genome shotgun (WGS) entry which is preliminary data.</text>
</comment>